<dbReference type="Pfam" id="PF17293">
    <property type="entry name" value="Arm-DNA-bind_5"/>
    <property type="match status" value="1"/>
</dbReference>
<accession>A0ABY8V6Z8</accession>
<dbReference type="EMBL" id="CP106831">
    <property type="protein sequence ID" value="WIH97127.1"/>
    <property type="molecule type" value="Genomic_DNA"/>
</dbReference>
<evidence type="ECO:0000313" key="2">
    <source>
        <dbReference type="EMBL" id="WIH97127.1"/>
    </source>
</evidence>
<gene>
    <name evidence="2" type="ORF">OBA43_12950</name>
</gene>
<evidence type="ECO:0000313" key="3">
    <source>
        <dbReference type="Proteomes" id="UP001223501"/>
    </source>
</evidence>
<dbReference type="Proteomes" id="UP001223501">
    <property type="component" value="Chromosome"/>
</dbReference>
<dbReference type="GO" id="GO:0003677">
    <property type="term" value="F:DNA binding"/>
    <property type="evidence" value="ECO:0007669"/>
    <property type="project" value="UniProtKB-KW"/>
</dbReference>
<evidence type="ECO:0000259" key="1">
    <source>
        <dbReference type="Pfam" id="PF17293"/>
    </source>
</evidence>
<keyword evidence="3" id="KW-1185">Reference proteome</keyword>
<name>A0ABY8V6Z8_9FLAO</name>
<reference evidence="2 3" key="1">
    <citation type="submission" date="2022-09" db="EMBL/GenBank/DDBJ databases">
        <title>Whole genome sequencing analysis of tet(X)-positive Empedobacter falsenii YWS9-3.</title>
        <authorList>
            <person name="Chen C."/>
            <person name="Lv Y.-L."/>
        </authorList>
    </citation>
    <scope>NUCLEOTIDE SEQUENCE [LARGE SCALE GENOMIC DNA]</scope>
    <source>
        <strain evidence="2 3">YWS9-3_T</strain>
    </source>
</reference>
<feature type="domain" description="Arm DNA-binding" evidence="1">
    <location>
        <begin position="12"/>
        <end position="96"/>
    </location>
</feature>
<dbReference type="RefSeq" id="WP_284583390.1">
    <property type="nucleotide sequence ID" value="NZ_CP106831.1"/>
</dbReference>
<dbReference type="InterPro" id="IPR035386">
    <property type="entry name" value="Arm-DNA-bind_5"/>
</dbReference>
<proteinExistence type="predicted"/>
<organism evidence="2 3">
    <name type="scientific">Empedobacter falsenii</name>
    <dbReference type="NCBI Taxonomy" id="343874"/>
    <lineage>
        <taxon>Bacteria</taxon>
        <taxon>Pseudomonadati</taxon>
        <taxon>Bacteroidota</taxon>
        <taxon>Flavobacteriia</taxon>
        <taxon>Flavobacteriales</taxon>
        <taxon>Weeksellaceae</taxon>
        <taxon>Empedobacter</taxon>
    </lineage>
</organism>
<sequence>MRQNLKINVGPRNSKTNKQGLQPIYFTIRIANKRYEFSTKKYIDPKTWDHKNSKIKGKTEEAYSINGYLEVIKSKIINLEIQYSLRNEVLTIEEIKQFLNPQGNANKRMLVPIFH</sequence>
<keyword evidence="2" id="KW-0238">DNA-binding</keyword>
<protein>
    <submittedName>
        <fullName evidence="2">Arm DNA-binding domain-containing protein</fullName>
    </submittedName>
</protein>